<dbReference type="Proteomes" id="UP000177811">
    <property type="component" value="Unassembled WGS sequence"/>
</dbReference>
<protein>
    <submittedName>
        <fullName evidence="1">Uncharacterized protein</fullName>
    </submittedName>
</protein>
<sequence length="93" mass="9681">MATKTVAKARLEQMRPIDGAGFSLGNFRRSPGSCDCGGVLVHAKVVTNSRARMAAICGGKSEVKNAQGEVVVKTTGSCGKTYARSRGTRFGSS</sequence>
<evidence type="ECO:0000313" key="1">
    <source>
        <dbReference type="EMBL" id="OHA01984.1"/>
    </source>
</evidence>
<dbReference type="AlphaFoldDB" id="A0A1G2KRS2"/>
<accession>A0A1G2KRS2</accession>
<reference evidence="1 2" key="1">
    <citation type="journal article" date="2016" name="Nat. Commun.">
        <title>Thousands of microbial genomes shed light on interconnected biogeochemical processes in an aquifer system.</title>
        <authorList>
            <person name="Anantharaman K."/>
            <person name="Brown C.T."/>
            <person name="Hug L.A."/>
            <person name="Sharon I."/>
            <person name="Castelle C.J."/>
            <person name="Probst A.J."/>
            <person name="Thomas B.C."/>
            <person name="Singh A."/>
            <person name="Wilkins M.J."/>
            <person name="Karaoz U."/>
            <person name="Brodie E.L."/>
            <person name="Williams K.H."/>
            <person name="Hubbard S.S."/>
            <person name="Banfield J.F."/>
        </authorList>
    </citation>
    <scope>NUCLEOTIDE SEQUENCE [LARGE SCALE GENOMIC DNA]</scope>
</reference>
<organism evidence="1 2">
    <name type="scientific">Candidatus Sungbacteria bacterium RIFCSPHIGHO2_02_FULL_51_29</name>
    <dbReference type="NCBI Taxonomy" id="1802273"/>
    <lineage>
        <taxon>Bacteria</taxon>
        <taxon>Candidatus Sungiibacteriota</taxon>
    </lineage>
</organism>
<gene>
    <name evidence="1" type="ORF">A3C16_02495</name>
</gene>
<dbReference type="EMBL" id="MHQL01000050">
    <property type="protein sequence ID" value="OHA01984.1"/>
    <property type="molecule type" value="Genomic_DNA"/>
</dbReference>
<comment type="caution">
    <text evidence="1">The sequence shown here is derived from an EMBL/GenBank/DDBJ whole genome shotgun (WGS) entry which is preliminary data.</text>
</comment>
<proteinExistence type="predicted"/>
<evidence type="ECO:0000313" key="2">
    <source>
        <dbReference type="Proteomes" id="UP000177811"/>
    </source>
</evidence>
<name>A0A1G2KRS2_9BACT</name>